<evidence type="ECO:0000256" key="1">
    <source>
        <dbReference type="SAM" id="MobiDB-lite"/>
    </source>
</evidence>
<dbReference type="Proteomes" id="UP000886520">
    <property type="component" value="Chromosome 12"/>
</dbReference>
<evidence type="ECO:0000313" key="3">
    <source>
        <dbReference type="Proteomes" id="UP000886520"/>
    </source>
</evidence>
<feature type="region of interest" description="Disordered" evidence="1">
    <location>
        <begin position="18"/>
        <end position="43"/>
    </location>
</feature>
<sequence>MTLPLGKFPFGRKRLFQRQQSYSRGKSHRQGPSLRESKGGQQRIKGGIEASVSMYTFPCTIEIAAVSSQENVHNERSQAQVQFETRAVTVSEIHCETICLQRDEQGRQASSSSGNTQAAPKAVKKIKPTGIAVEANHGASTMWGFCSLHVVAALLAPCS</sequence>
<comment type="caution">
    <text evidence="2">The sequence shown here is derived from an EMBL/GenBank/DDBJ whole genome shotgun (WGS) entry which is preliminary data.</text>
</comment>
<protein>
    <submittedName>
        <fullName evidence="2">Uncharacterized protein</fullName>
    </submittedName>
</protein>
<proteinExistence type="predicted"/>
<gene>
    <name evidence="2" type="ORF">GOP47_0012246</name>
</gene>
<accession>A0A9D4UQN4</accession>
<reference evidence="2" key="1">
    <citation type="submission" date="2021-01" db="EMBL/GenBank/DDBJ databases">
        <title>Adiantum capillus-veneris genome.</title>
        <authorList>
            <person name="Fang Y."/>
            <person name="Liao Q."/>
        </authorList>
    </citation>
    <scope>NUCLEOTIDE SEQUENCE</scope>
    <source>
        <strain evidence="2">H3</strain>
        <tissue evidence="2">Leaf</tissue>
    </source>
</reference>
<keyword evidence="3" id="KW-1185">Reference proteome</keyword>
<organism evidence="2 3">
    <name type="scientific">Adiantum capillus-veneris</name>
    <name type="common">Maidenhair fern</name>
    <dbReference type="NCBI Taxonomy" id="13818"/>
    <lineage>
        <taxon>Eukaryota</taxon>
        <taxon>Viridiplantae</taxon>
        <taxon>Streptophyta</taxon>
        <taxon>Embryophyta</taxon>
        <taxon>Tracheophyta</taxon>
        <taxon>Polypodiopsida</taxon>
        <taxon>Polypodiidae</taxon>
        <taxon>Polypodiales</taxon>
        <taxon>Pteridineae</taxon>
        <taxon>Pteridaceae</taxon>
        <taxon>Vittarioideae</taxon>
        <taxon>Adiantum</taxon>
    </lineage>
</organism>
<name>A0A9D4UQN4_ADICA</name>
<dbReference type="AlphaFoldDB" id="A0A9D4UQN4"/>
<evidence type="ECO:0000313" key="2">
    <source>
        <dbReference type="EMBL" id="KAI5072140.1"/>
    </source>
</evidence>
<dbReference type="EMBL" id="JABFUD020000012">
    <property type="protein sequence ID" value="KAI5072140.1"/>
    <property type="molecule type" value="Genomic_DNA"/>
</dbReference>